<evidence type="ECO:0000313" key="2">
    <source>
        <dbReference type="Proteomes" id="UP000479114"/>
    </source>
</evidence>
<keyword evidence="1" id="KW-0614">Plasmid</keyword>
<proteinExistence type="predicted"/>
<keyword evidence="2" id="KW-1185">Reference proteome</keyword>
<gene>
    <name evidence="1" type="ORF">GZH47_33320</name>
</gene>
<evidence type="ECO:0000313" key="1">
    <source>
        <dbReference type="EMBL" id="QHW35776.1"/>
    </source>
</evidence>
<sequence>MECPYCGSPAVFMTHKEFYGRDYGGNVYVCRPCDAYVGTHGRSKAPLGTMANAELRRYRNQAHAAFDPIWKSKSMHRTAAYRWMQKVMDLTPQEAHIGMFDVPKCIKLVEICSRYRSHSS</sequence>
<protein>
    <submittedName>
        <fullName evidence="1">Uncharacterized protein</fullName>
    </submittedName>
</protein>
<accession>A0A6C0PBE6</accession>
<name>A0A6C0PBE6_9BACL</name>
<reference evidence="1 2" key="1">
    <citation type="submission" date="2020-02" db="EMBL/GenBank/DDBJ databases">
        <title>Paenibacillus sp. nov., isolated from rhizosphere soil of tomato.</title>
        <authorList>
            <person name="Weon H.-Y."/>
            <person name="Lee S.A."/>
        </authorList>
    </citation>
    <scope>NUCLEOTIDE SEQUENCE [LARGE SCALE GENOMIC DNA]</scope>
    <source>
        <strain evidence="1 2">14171R-81</strain>
        <plasmid evidence="1 2">unnamed2</plasmid>
    </source>
</reference>
<organism evidence="1 2">
    <name type="scientific">Paenibacillus rhizovicinus</name>
    <dbReference type="NCBI Taxonomy" id="2704463"/>
    <lineage>
        <taxon>Bacteria</taxon>
        <taxon>Bacillati</taxon>
        <taxon>Bacillota</taxon>
        <taxon>Bacilli</taxon>
        <taxon>Bacillales</taxon>
        <taxon>Paenibacillaceae</taxon>
        <taxon>Paenibacillus</taxon>
    </lineage>
</organism>
<dbReference type="Pfam" id="PF11672">
    <property type="entry name" value="DUF3268"/>
    <property type="match status" value="1"/>
</dbReference>
<dbReference type="KEGG" id="prz:GZH47_33320"/>
<dbReference type="Proteomes" id="UP000479114">
    <property type="component" value="Plasmid unnamed2"/>
</dbReference>
<dbReference type="AlphaFoldDB" id="A0A6C0PBE6"/>
<dbReference type="EMBL" id="CP048288">
    <property type="protein sequence ID" value="QHW35776.1"/>
    <property type="molecule type" value="Genomic_DNA"/>
</dbReference>
<dbReference type="InterPro" id="IPR021686">
    <property type="entry name" value="DUF3268"/>
</dbReference>
<dbReference type="RefSeq" id="WP_162645910.1">
    <property type="nucleotide sequence ID" value="NZ_CP048288.1"/>
</dbReference>
<geneLocation type="plasmid" evidence="1 2">
    <name>unnamed2</name>
</geneLocation>